<keyword evidence="7 9" id="KW-0173">Coenzyme A biosynthesis</keyword>
<evidence type="ECO:0000256" key="2">
    <source>
        <dbReference type="ARBA" id="ARBA00022679"/>
    </source>
</evidence>
<feature type="binding site" evidence="9">
    <location>
        <position position="54"/>
    </location>
    <ligand>
        <name>substrate</name>
    </ligand>
</feature>
<evidence type="ECO:0000256" key="3">
    <source>
        <dbReference type="ARBA" id="ARBA00022695"/>
    </source>
</evidence>
<dbReference type="GO" id="GO:0004595">
    <property type="term" value="F:pantetheine-phosphate adenylyltransferase activity"/>
    <property type="evidence" value="ECO:0007669"/>
    <property type="project" value="UniProtKB-UniRule"/>
</dbReference>
<evidence type="ECO:0000256" key="8">
    <source>
        <dbReference type="ARBA" id="ARBA00029346"/>
    </source>
</evidence>
<feature type="binding site" evidence="9">
    <location>
        <position position="111"/>
    </location>
    <ligand>
        <name>ATP</name>
        <dbReference type="ChEBI" id="CHEBI:30616"/>
    </ligand>
</feature>
<dbReference type="PRINTS" id="PR01020">
    <property type="entry name" value="LPSBIOSNTHSS"/>
</dbReference>
<feature type="binding site" evidence="9">
    <location>
        <position position="86"/>
    </location>
    <ligand>
        <name>substrate</name>
    </ligand>
</feature>
<feature type="binding site" evidence="9">
    <location>
        <begin position="22"/>
        <end position="23"/>
    </location>
    <ligand>
        <name>ATP</name>
        <dbReference type="ChEBI" id="CHEBI:30616"/>
    </ligand>
</feature>
<proteinExistence type="inferred from homology"/>
<dbReference type="NCBIfam" id="TIGR00125">
    <property type="entry name" value="cyt_tran_rel"/>
    <property type="match status" value="1"/>
</dbReference>
<dbReference type="HAMAP" id="MF_00151">
    <property type="entry name" value="PPAT_bact"/>
    <property type="match status" value="1"/>
</dbReference>
<dbReference type="Gene3D" id="3.40.50.620">
    <property type="entry name" value="HUPs"/>
    <property type="match status" value="1"/>
</dbReference>
<feature type="binding site" evidence="9">
    <location>
        <begin position="136"/>
        <end position="142"/>
    </location>
    <ligand>
        <name>ATP</name>
        <dbReference type="ChEBI" id="CHEBI:30616"/>
    </ligand>
</feature>
<dbReference type="InterPro" id="IPR001980">
    <property type="entry name" value="PPAT"/>
</dbReference>
<keyword evidence="3 9" id="KW-0548">Nucleotidyltransferase</keyword>
<gene>
    <name evidence="9" type="primary">coaD</name>
    <name evidence="11" type="ORF">SAMN05192560_1883</name>
</gene>
<dbReference type="SUPFAM" id="SSF52374">
    <property type="entry name" value="Nucleotidylyl transferase"/>
    <property type="match status" value="1"/>
</dbReference>
<evidence type="ECO:0000256" key="7">
    <source>
        <dbReference type="ARBA" id="ARBA00022993"/>
    </source>
</evidence>
<sequence>MPVCCFSGILHLSKLKVVYPGTFDPITRGHEDIVRRAAGLFDHVIVAVARSPGKHPMFSLEERVELASSVLSDCPNVEVLGFSGLLMQFVREQGARAVVRGLRAVSDFEYEFQLAGMNRQLFPEMETIFLTPAEQYMFVSASLVREIAQLEGDVSQFVSPLVQASIARKLGRE</sequence>
<comment type="subcellular location">
    <subcellularLocation>
        <location evidence="9">Cytoplasm</location>
    </subcellularLocation>
</comment>
<dbReference type="EC" id="2.7.7.3" evidence="9"/>
<dbReference type="OrthoDB" id="9806661at2"/>
<keyword evidence="1 9" id="KW-0963">Cytoplasm</keyword>
<keyword evidence="12" id="KW-1185">Reference proteome</keyword>
<protein>
    <recommendedName>
        <fullName evidence="9">Phosphopantetheine adenylyltransferase</fullName>
        <ecNumber evidence="9">2.7.7.3</ecNumber>
    </recommendedName>
    <alternativeName>
        <fullName evidence="9">Dephospho-CoA pyrophosphorylase</fullName>
    </alternativeName>
    <alternativeName>
        <fullName evidence="9">Pantetheine-phosphate adenylyltransferase</fullName>
        <shortName evidence="9">PPAT</shortName>
    </alternativeName>
</protein>
<dbReference type="Pfam" id="PF01467">
    <property type="entry name" value="CTP_transf_like"/>
    <property type="match status" value="1"/>
</dbReference>
<keyword evidence="6 9" id="KW-0460">Magnesium</keyword>
<dbReference type="GO" id="GO:0005737">
    <property type="term" value="C:cytoplasm"/>
    <property type="evidence" value="ECO:0007669"/>
    <property type="project" value="UniProtKB-SubCell"/>
</dbReference>
<dbReference type="AlphaFoldDB" id="A0A239AF97"/>
<evidence type="ECO:0000259" key="10">
    <source>
        <dbReference type="Pfam" id="PF01467"/>
    </source>
</evidence>
<dbReference type="GO" id="GO:0015937">
    <property type="term" value="P:coenzyme A biosynthetic process"/>
    <property type="evidence" value="ECO:0007669"/>
    <property type="project" value="UniProtKB-UniRule"/>
</dbReference>
<evidence type="ECO:0000256" key="1">
    <source>
        <dbReference type="ARBA" id="ARBA00022490"/>
    </source>
</evidence>
<evidence type="ECO:0000256" key="4">
    <source>
        <dbReference type="ARBA" id="ARBA00022741"/>
    </source>
</evidence>
<feature type="binding site" evidence="9">
    <location>
        <position position="100"/>
    </location>
    <ligand>
        <name>substrate</name>
    </ligand>
</feature>
<evidence type="ECO:0000256" key="6">
    <source>
        <dbReference type="ARBA" id="ARBA00022842"/>
    </source>
</evidence>
<evidence type="ECO:0000256" key="9">
    <source>
        <dbReference type="HAMAP-Rule" id="MF_00151"/>
    </source>
</evidence>
<feature type="binding site" evidence="9">
    <location>
        <begin position="101"/>
        <end position="103"/>
    </location>
    <ligand>
        <name>ATP</name>
        <dbReference type="ChEBI" id="CHEBI:30616"/>
    </ligand>
</feature>
<feature type="binding site" evidence="9">
    <location>
        <position position="30"/>
    </location>
    <ligand>
        <name>ATP</name>
        <dbReference type="ChEBI" id="CHEBI:30616"/>
    </ligand>
</feature>
<comment type="cofactor">
    <cofactor evidence="9">
        <name>Mg(2+)</name>
        <dbReference type="ChEBI" id="CHEBI:18420"/>
    </cofactor>
</comment>
<dbReference type="NCBIfam" id="TIGR01510">
    <property type="entry name" value="coaD_prev_kdtB"/>
    <property type="match status" value="1"/>
</dbReference>
<feature type="site" description="Transition state stabilizer" evidence="9">
    <location>
        <position position="30"/>
    </location>
</feature>
<comment type="catalytic activity">
    <reaction evidence="8 9">
        <text>(R)-4'-phosphopantetheine + ATP + H(+) = 3'-dephospho-CoA + diphosphate</text>
        <dbReference type="Rhea" id="RHEA:19801"/>
        <dbReference type="ChEBI" id="CHEBI:15378"/>
        <dbReference type="ChEBI" id="CHEBI:30616"/>
        <dbReference type="ChEBI" id="CHEBI:33019"/>
        <dbReference type="ChEBI" id="CHEBI:57328"/>
        <dbReference type="ChEBI" id="CHEBI:61723"/>
        <dbReference type="EC" id="2.7.7.3"/>
    </reaction>
</comment>
<dbReference type="EMBL" id="FZOA01000007">
    <property type="protein sequence ID" value="SNR94275.1"/>
    <property type="molecule type" value="Genomic_DNA"/>
</dbReference>
<dbReference type="Proteomes" id="UP000198305">
    <property type="component" value="Unassembled WGS sequence"/>
</dbReference>
<dbReference type="PANTHER" id="PTHR21342:SF1">
    <property type="entry name" value="PHOSPHOPANTETHEINE ADENYLYLTRANSFERASE"/>
    <property type="match status" value="1"/>
</dbReference>
<dbReference type="UniPathway" id="UPA00241">
    <property type="reaction ID" value="UER00355"/>
</dbReference>
<keyword evidence="2 9" id="KW-0808">Transferase</keyword>
<evidence type="ECO:0000313" key="12">
    <source>
        <dbReference type="Proteomes" id="UP000198305"/>
    </source>
</evidence>
<comment type="pathway">
    <text evidence="9">Cofactor biosynthesis; coenzyme A biosynthesis; CoA from (R)-pantothenate: step 4/5.</text>
</comment>
<comment type="function">
    <text evidence="9">Reversibly transfers an adenylyl group from ATP to 4'-phosphopantetheine, yielding dephospho-CoA (dPCoA) and pyrophosphate.</text>
</comment>
<keyword evidence="5 9" id="KW-0067">ATP-binding</keyword>
<evidence type="ECO:0000256" key="5">
    <source>
        <dbReference type="ARBA" id="ARBA00022840"/>
    </source>
</evidence>
<evidence type="ECO:0000313" key="11">
    <source>
        <dbReference type="EMBL" id="SNR94275.1"/>
    </source>
</evidence>
<name>A0A239AF97_9PROT</name>
<reference evidence="12" key="1">
    <citation type="submission" date="2017-06" db="EMBL/GenBank/DDBJ databases">
        <authorList>
            <person name="Varghese N."/>
            <person name="Submissions S."/>
        </authorList>
    </citation>
    <scope>NUCLEOTIDE SEQUENCE [LARGE SCALE GENOMIC DNA]</scope>
    <source>
        <strain evidence="12">Ca-68</strain>
    </source>
</reference>
<dbReference type="InterPro" id="IPR014729">
    <property type="entry name" value="Rossmann-like_a/b/a_fold"/>
</dbReference>
<feature type="binding site" evidence="9">
    <location>
        <position position="22"/>
    </location>
    <ligand>
        <name>substrate</name>
    </ligand>
</feature>
<accession>A0A239AF97</accession>
<dbReference type="PANTHER" id="PTHR21342">
    <property type="entry name" value="PHOSPHOPANTETHEINE ADENYLYLTRANSFERASE"/>
    <property type="match status" value="1"/>
</dbReference>
<organism evidence="11 12">
    <name type="scientific">Methylobacillus rhizosphaerae</name>
    <dbReference type="NCBI Taxonomy" id="551994"/>
    <lineage>
        <taxon>Bacteria</taxon>
        <taxon>Pseudomonadati</taxon>
        <taxon>Pseudomonadota</taxon>
        <taxon>Betaproteobacteria</taxon>
        <taxon>Nitrosomonadales</taxon>
        <taxon>Methylophilaceae</taxon>
        <taxon>Methylobacillus</taxon>
    </lineage>
</organism>
<keyword evidence="4 9" id="KW-0547">Nucleotide-binding</keyword>
<comment type="similarity">
    <text evidence="9">Belongs to the bacterial CoaD family.</text>
</comment>
<dbReference type="CDD" id="cd02163">
    <property type="entry name" value="PPAT"/>
    <property type="match status" value="1"/>
</dbReference>
<comment type="subunit">
    <text evidence="9">Homohexamer.</text>
</comment>
<feature type="domain" description="Cytidyltransferase-like" evidence="10">
    <location>
        <begin position="18"/>
        <end position="146"/>
    </location>
</feature>
<dbReference type="GO" id="GO:0005524">
    <property type="term" value="F:ATP binding"/>
    <property type="evidence" value="ECO:0007669"/>
    <property type="project" value="UniProtKB-KW"/>
</dbReference>
<dbReference type="InterPro" id="IPR004821">
    <property type="entry name" value="Cyt_trans-like"/>
</dbReference>